<dbReference type="EMBL" id="JASBWS010000064">
    <property type="protein sequence ID" value="KAJ9102312.1"/>
    <property type="molecule type" value="Genomic_DNA"/>
</dbReference>
<reference evidence="1" key="1">
    <citation type="submission" date="2023-04" db="EMBL/GenBank/DDBJ databases">
        <title>Draft Genome sequencing of Naganishia species isolated from polar environments using Oxford Nanopore Technology.</title>
        <authorList>
            <person name="Leo P."/>
            <person name="Venkateswaran K."/>
        </authorList>
    </citation>
    <scope>NUCLEOTIDE SEQUENCE</scope>
    <source>
        <strain evidence="1">MNA-CCFEE 5262</strain>
    </source>
</reference>
<evidence type="ECO:0000313" key="1">
    <source>
        <dbReference type="EMBL" id="KAJ9102312.1"/>
    </source>
</evidence>
<sequence length="118" mass="13176">MSPTTQDVPTDYVSAAERRIWLLSAVIVIMSTEAQHLTSTAITAAFLKIWYPGWPVSEEEKLKVLERRRSGGGGDQDRSKEAREVALNSTIAHGEQEDGRGAYFTQVPVRKGERSRLM</sequence>
<gene>
    <name evidence="1" type="ORF">QFC20_005005</name>
</gene>
<accession>A0ACC2VTU0</accession>
<dbReference type="Proteomes" id="UP001230649">
    <property type="component" value="Unassembled WGS sequence"/>
</dbReference>
<name>A0ACC2VTU0_9TREE</name>
<proteinExistence type="predicted"/>
<protein>
    <submittedName>
        <fullName evidence="1">Uncharacterized protein</fullName>
    </submittedName>
</protein>
<keyword evidence="2" id="KW-1185">Reference proteome</keyword>
<comment type="caution">
    <text evidence="1">The sequence shown here is derived from an EMBL/GenBank/DDBJ whole genome shotgun (WGS) entry which is preliminary data.</text>
</comment>
<organism evidence="1 2">
    <name type="scientific">Naganishia adeliensis</name>
    <dbReference type="NCBI Taxonomy" id="92952"/>
    <lineage>
        <taxon>Eukaryota</taxon>
        <taxon>Fungi</taxon>
        <taxon>Dikarya</taxon>
        <taxon>Basidiomycota</taxon>
        <taxon>Agaricomycotina</taxon>
        <taxon>Tremellomycetes</taxon>
        <taxon>Filobasidiales</taxon>
        <taxon>Filobasidiaceae</taxon>
        <taxon>Naganishia</taxon>
    </lineage>
</organism>
<evidence type="ECO:0000313" key="2">
    <source>
        <dbReference type="Proteomes" id="UP001230649"/>
    </source>
</evidence>